<dbReference type="Pfam" id="PF04023">
    <property type="entry name" value="FeoA"/>
    <property type="match status" value="1"/>
</dbReference>
<dbReference type="PANTHER" id="PTHR43151:SF1">
    <property type="entry name" value="SSR2333 PROTEIN"/>
    <property type="match status" value="1"/>
</dbReference>
<organism evidence="3 4">
    <name type="scientific">Slackia exigua (strain ATCC 700122 / DSM 15923 / CIP 105133 / JCM 11022 / KCTC 5966 / S-7)</name>
    <dbReference type="NCBI Taxonomy" id="649764"/>
    <lineage>
        <taxon>Bacteria</taxon>
        <taxon>Bacillati</taxon>
        <taxon>Actinomycetota</taxon>
        <taxon>Coriobacteriia</taxon>
        <taxon>Eggerthellales</taxon>
        <taxon>Eggerthellaceae</taxon>
        <taxon>Slackia</taxon>
    </lineage>
</organism>
<gene>
    <name evidence="3" type="ORF">HMPREF0762_00897</name>
</gene>
<dbReference type="Proteomes" id="UP000006001">
    <property type="component" value="Unassembled WGS sequence"/>
</dbReference>
<keyword evidence="1" id="KW-0408">Iron</keyword>
<reference evidence="3" key="1">
    <citation type="submission" date="2009-10" db="EMBL/GenBank/DDBJ databases">
        <authorList>
            <person name="Weinstock G."/>
            <person name="Sodergren E."/>
            <person name="Clifton S."/>
            <person name="Fulton L."/>
            <person name="Fulton B."/>
            <person name="Courtney L."/>
            <person name="Fronick C."/>
            <person name="Harrison M."/>
            <person name="Strong C."/>
            <person name="Farmer C."/>
            <person name="Delahaunty K."/>
            <person name="Markovic C."/>
            <person name="Hall O."/>
            <person name="Minx P."/>
            <person name="Tomlinson C."/>
            <person name="Mitreva M."/>
            <person name="Nelson J."/>
            <person name="Hou S."/>
            <person name="Wollam A."/>
            <person name="Pepin K.H."/>
            <person name="Johnson M."/>
            <person name="Bhonagiri V."/>
            <person name="Nash W.E."/>
            <person name="Warren W."/>
            <person name="Chinwalla A."/>
            <person name="Mardis E.R."/>
            <person name="Wilson R.K."/>
        </authorList>
    </citation>
    <scope>NUCLEOTIDE SEQUENCE [LARGE SCALE GENOMIC DNA]</scope>
    <source>
        <strain evidence="3">ATCC 700122</strain>
    </source>
</reference>
<dbReference type="InterPro" id="IPR053184">
    <property type="entry name" value="FeoA-like"/>
</dbReference>
<evidence type="ECO:0000259" key="2">
    <source>
        <dbReference type="SMART" id="SM00899"/>
    </source>
</evidence>
<dbReference type="Gene3D" id="2.30.30.90">
    <property type="match status" value="1"/>
</dbReference>
<dbReference type="GO" id="GO:0046914">
    <property type="term" value="F:transition metal ion binding"/>
    <property type="evidence" value="ECO:0007669"/>
    <property type="project" value="InterPro"/>
</dbReference>
<feature type="domain" description="Ferrous iron transporter FeoA-like" evidence="2">
    <location>
        <begin position="22"/>
        <end position="91"/>
    </location>
</feature>
<dbReference type="InterPro" id="IPR008988">
    <property type="entry name" value="Transcriptional_repressor_C"/>
</dbReference>
<dbReference type="SUPFAM" id="SSF50037">
    <property type="entry name" value="C-terminal domain of transcriptional repressors"/>
    <property type="match status" value="1"/>
</dbReference>
<dbReference type="HOGENOM" id="CLU_150646_6_0_11"/>
<dbReference type="GeneID" id="85007464"/>
<evidence type="ECO:0000313" key="3">
    <source>
        <dbReference type="EMBL" id="EEZ61559.1"/>
    </source>
</evidence>
<comment type="caution">
    <text evidence="3">The sequence shown here is derived from an EMBL/GenBank/DDBJ whole genome shotgun (WGS) entry which is preliminary data.</text>
</comment>
<sequence length="91" mass="9477">MEDTALSAGAHNASTGVSMPSMPLSFLHVNESATIVSIHADEKLHHHLENMGFVEGASVTIASQNAGNIIVQVKGASIGLDKNMARKIIVG</sequence>
<dbReference type="STRING" id="649764.HMPREF0762_00897"/>
<protein>
    <submittedName>
        <fullName evidence="3">FeoA domain protein</fullName>
    </submittedName>
</protein>
<dbReference type="InterPro" id="IPR007167">
    <property type="entry name" value="Fe-transptr_FeoA-like"/>
</dbReference>
<dbReference type="AlphaFoldDB" id="D0WGE6"/>
<evidence type="ECO:0000256" key="1">
    <source>
        <dbReference type="ARBA" id="ARBA00023004"/>
    </source>
</evidence>
<dbReference type="RefSeq" id="WP_006362152.1">
    <property type="nucleotide sequence ID" value="NZ_GG700630.1"/>
</dbReference>
<dbReference type="PANTHER" id="PTHR43151">
    <property type="entry name" value="FEOA FAMILY PROTEIN"/>
    <property type="match status" value="1"/>
</dbReference>
<dbReference type="EMBL" id="ACUX02000006">
    <property type="protein sequence ID" value="EEZ61559.1"/>
    <property type="molecule type" value="Genomic_DNA"/>
</dbReference>
<dbReference type="OrthoDB" id="3175006at2"/>
<keyword evidence="4" id="KW-1185">Reference proteome</keyword>
<evidence type="ECO:0000313" key="4">
    <source>
        <dbReference type="Proteomes" id="UP000006001"/>
    </source>
</evidence>
<dbReference type="InterPro" id="IPR038157">
    <property type="entry name" value="FeoA_core_dom"/>
</dbReference>
<dbReference type="eggNOG" id="COG1918">
    <property type="taxonomic scope" value="Bacteria"/>
</dbReference>
<proteinExistence type="predicted"/>
<name>D0WGE6_SLAES</name>
<accession>D0WGE6</accession>
<dbReference type="SMART" id="SM00899">
    <property type="entry name" value="FeoA"/>
    <property type="match status" value="1"/>
</dbReference>